<reference evidence="2" key="2">
    <citation type="submission" date="2020-09" db="EMBL/GenBank/DDBJ databases">
        <authorList>
            <person name="Sun Q."/>
            <person name="Zhou Y."/>
        </authorList>
    </citation>
    <scope>NUCLEOTIDE SEQUENCE</scope>
    <source>
        <strain evidence="2">CGMCC 4.7201</strain>
    </source>
</reference>
<dbReference type="Proteomes" id="UP000641932">
    <property type="component" value="Unassembled WGS sequence"/>
</dbReference>
<evidence type="ECO:0000313" key="2">
    <source>
        <dbReference type="EMBL" id="GGO85371.1"/>
    </source>
</evidence>
<organism evidence="2 3">
    <name type="scientific">Wenjunlia tyrosinilytica</name>
    <dbReference type="NCBI Taxonomy" id="1544741"/>
    <lineage>
        <taxon>Bacteria</taxon>
        <taxon>Bacillati</taxon>
        <taxon>Actinomycetota</taxon>
        <taxon>Actinomycetes</taxon>
        <taxon>Kitasatosporales</taxon>
        <taxon>Streptomycetaceae</taxon>
        <taxon>Wenjunlia</taxon>
    </lineage>
</organism>
<feature type="transmembrane region" description="Helical" evidence="1">
    <location>
        <begin position="45"/>
        <end position="68"/>
    </location>
</feature>
<protein>
    <submittedName>
        <fullName evidence="2">Uncharacterized protein</fullName>
    </submittedName>
</protein>
<evidence type="ECO:0000256" key="1">
    <source>
        <dbReference type="SAM" id="Phobius"/>
    </source>
</evidence>
<dbReference type="AlphaFoldDB" id="A0A918DW99"/>
<feature type="transmembrane region" description="Helical" evidence="1">
    <location>
        <begin position="7"/>
        <end position="25"/>
    </location>
</feature>
<evidence type="ECO:0000313" key="3">
    <source>
        <dbReference type="Proteomes" id="UP000641932"/>
    </source>
</evidence>
<comment type="caution">
    <text evidence="2">The sequence shown here is derived from an EMBL/GenBank/DDBJ whole genome shotgun (WGS) entry which is preliminary data.</text>
</comment>
<feature type="transmembrane region" description="Helical" evidence="1">
    <location>
        <begin position="142"/>
        <end position="165"/>
    </location>
</feature>
<proteinExistence type="predicted"/>
<keyword evidence="3" id="KW-1185">Reference proteome</keyword>
<gene>
    <name evidence="2" type="ORF">GCM10012280_18990</name>
</gene>
<keyword evidence="1" id="KW-0472">Membrane</keyword>
<keyword evidence="1" id="KW-0812">Transmembrane</keyword>
<keyword evidence="1" id="KW-1133">Transmembrane helix</keyword>
<dbReference type="EMBL" id="BMMS01000007">
    <property type="protein sequence ID" value="GGO85371.1"/>
    <property type="molecule type" value="Genomic_DNA"/>
</dbReference>
<sequence>MAQASFIAALMFYLGAIYTTRYYSYFHLSPFSLGFGFAEFVMQCLHLLTFQVVIGAVVLLVVIGAPGVTAHLPLPDRFTRGVSEACHTAARFHLWVVAAGLGLLLLWPWTQGYGWVAPFTMAAGLLLGQARTTKDGKHPEGLRGRALPIFAAGVFLFWTVTLVAWQLGDRDARQSAAEVVRWPGVVVLSTQSLSLPTQIVPEEDLGEGLHLRYRYSDLRLLVERDGRYYVVPTKWNPRTDSVYIIRESGDTRIELRPGVQ</sequence>
<reference evidence="2" key="1">
    <citation type="journal article" date="2014" name="Int. J. Syst. Evol. Microbiol.">
        <title>Complete genome sequence of Corynebacterium casei LMG S-19264T (=DSM 44701T), isolated from a smear-ripened cheese.</title>
        <authorList>
            <consortium name="US DOE Joint Genome Institute (JGI-PGF)"/>
            <person name="Walter F."/>
            <person name="Albersmeier A."/>
            <person name="Kalinowski J."/>
            <person name="Ruckert C."/>
        </authorList>
    </citation>
    <scope>NUCLEOTIDE SEQUENCE</scope>
    <source>
        <strain evidence="2">CGMCC 4.7201</strain>
    </source>
</reference>
<accession>A0A918DW99</accession>
<name>A0A918DW99_9ACTN</name>
<feature type="transmembrane region" description="Helical" evidence="1">
    <location>
        <begin position="89"/>
        <end position="107"/>
    </location>
</feature>